<dbReference type="EMBL" id="NBSK02000003">
    <property type="protein sequence ID" value="KAJ0215983.1"/>
    <property type="molecule type" value="Genomic_DNA"/>
</dbReference>
<evidence type="ECO:0000313" key="2">
    <source>
        <dbReference type="Proteomes" id="UP000235145"/>
    </source>
</evidence>
<organism evidence="1 2">
    <name type="scientific">Lactuca sativa</name>
    <name type="common">Garden lettuce</name>
    <dbReference type="NCBI Taxonomy" id="4236"/>
    <lineage>
        <taxon>Eukaryota</taxon>
        <taxon>Viridiplantae</taxon>
        <taxon>Streptophyta</taxon>
        <taxon>Embryophyta</taxon>
        <taxon>Tracheophyta</taxon>
        <taxon>Spermatophyta</taxon>
        <taxon>Magnoliopsida</taxon>
        <taxon>eudicotyledons</taxon>
        <taxon>Gunneridae</taxon>
        <taxon>Pentapetalae</taxon>
        <taxon>asterids</taxon>
        <taxon>campanulids</taxon>
        <taxon>Asterales</taxon>
        <taxon>Asteraceae</taxon>
        <taxon>Cichorioideae</taxon>
        <taxon>Cichorieae</taxon>
        <taxon>Lactucinae</taxon>
        <taxon>Lactuca</taxon>
    </lineage>
</organism>
<comment type="caution">
    <text evidence="1">The sequence shown here is derived from an EMBL/GenBank/DDBJ whole genome shotgun (WGS) entry which is preliminary data.</text>
</comment>
<proteinExistence type="predicted"/>
<sequence length="82" mass="9402">MILTISFLFTSGYEFYQIQTLILLQGYRLAMMTTNKLKFNTNLFSILLCTFSLEEARRPMDGKLIGYNTDCDAFITAIEVAL</sequence>
<dbReference type="AlphaFoldDB" id="A0A9R1W1Z4"/>
<name>A0A9R1W1Z4_LACSA</name>
<gene>
    <name evidence="1" type="ORF">LSAT_V11C300154660</name>
</gene>
<reference evidence="1 2" key="1">
    <citation type="journal article" date="2017" name="Nat. Commun.">
        <title>Genome assembly with in vitro proximity ligation data and whole-genome triplication in lettuce.</title>
        <authorList>
            <person name="Reyes-Chin-Wo S."/>
            <person name="Wang Z."/>
            <person name="Yang X."/>
            <person name="Kozik A."/>
            <person name="Arikit S."/>
            <person name="Song C."/>
            <person name="Xia L."/>
            <person name="Froenicke L."/>
            <person name="Lavelle D.O."/>
            <person name="Truco M.J."/>
            <person name="Xia R."/>
            <person name="Zhu S."/>
            <person name="Xu C."/>
            <person name="Xu H."/>
            <person name="Xu X."/>
            <person name="Cox K."/>
            <person name="Korf I."/>
            <person name="Meyers B.C."/>
            <person name="Michelmore R.W."/>
        </authorList>
    </citation>
    <scope>NUCLEOTIDE SEQUENCE [LARGE SCALE GENOMIC DNA]</scope>
    <source>
        <strain evidence="2">cv. Salinas</strain>
        <tissue evidence="1">Seedlings</tissue>
    </source>
</reference>
<protein>
    <submittedName>
        <fullName evidence="1">Uncharacterized protein</fullName>
    </submittedName>
</protein>
<dbReference type="Proteomes" id="UP000235145">
    <property type="component" value="Unassembled WGS sequence"/>
</dbReference>
<evidence type="ECO:0000313" key="1">
    <source>
        <dbReference type="EMBL" id="KAJ0215983.1"/>
    </source>
</evidence>
<accession>A0A9R1W1Z4</accession>
<keyword evidence="2" id="KW-1185">Reference proteome</keyword>